<dbReference type="GO" id="GO:0016787">
    <property type="term" value="F:hydrolase activity"/>
    <property type="evidence" value="ECO:0007669"/>
    <property type="project" value="UniProtKB-KW"/>
</dbReference>
<dbReference type="PANTHER" id="PTHR22946:SF9">
    <property type="entry name" value="POLYKETIDE TRANSFERASE AF380"/>
    <property type="match status" value="1"/>
</dbReference>
<keyword evidence="5" id="KW-1185">Reference proteome</keyword>
<comment type="caution">
    <text evidence="4">The sequence shown here is derived from an EMBL/GenBank/DDBJ whole genome shotgun (WGS) entry which is preliminary data.</text>
</comment>
<keyword evidence="1 4" id="KW-0378">Hydrolase</keyword>
<evidence type="ECO:0000313" key="5">
    <source>
        <dbReference type="Proteomes" id="UP001500192"/>
    </source>
</evidence>
<name>A0ABP9PTA8_9PSEU</name>
<dbReference type="InterPro" id="IPR000073">
    <property type="entry name" value="AB_hydrolase_1"/>
</dbReference>
<dbReference type="SUPFAM" id="SSF53474">
    <property type="entry name" value="alpha/beta-Hydrolases"/>
    <property type="match status" value="1"/>
</dbReference>
<gene>
    <name evidence="4" type="ORF">GCM10023214_01250</name>
</gene>
<dbReference type="RefSeq" id="WP_346051377.1">
    <property type="nucleotide sequence ID" value="NZ_BAABIB010000005.1"/>
</dbReference>
<protein>
    <submittedName>
        <fullName evidence="4">Alpha/beta hydrolase</fullName>
    </submittedName>
</protein>
<sequence>MNTEIEFPSYEGALTLRGTAYSPDRANGRVPVVIMTHGMADSAERLAPAAQWLADHGFGVVLYDHRGFGPSDGQPRQEFDPVAQCRDMQMAITFAQSCDAFDADRVALWGTSFSGGHVLAVAAIDTRVNAVVSQAPWIAGTEITRHILGAEGLAAFREVFNDERRRLLDGGRPSLSPVVRHPDAPEGGFALVDTQEGYDYLISGPAGLPKGWMNSFTTRSLEHAIEFDVRPYAGRLGTIPLLMITGSRDSLIPGELVREFYDLVNGPKQLTVLDAEHHSLYLPGKGFEESMEASTRWFTEHLQLEAVQHS</sequence>
<dbReference type="Gene3D" id="1.10.10.800">
    <property type="match status" value="1"/>
</dbReference>
<dbReference type="Gene3D" id="3.40.50.1820">
    <property type="entry name" value="alpha/beta hydrolase"/>
    <property type="match status" value="1"/>
</dbReference>
<dbReference type="InterPro" id="IPR029058">
    <property type="entry name" value="AB_hydrolase_fold"/>
</dbReference>
<reference evidence="5" key="1">
    <citation type="journal article" date="2019" name="Int. J. Syst. Evol. Microbiol.">
        <title>The Global Catalogue of Microorganisms (GCM) 10K type strain sequencing project: providing services to taxonomists for standard genome sequencing and annotation.</title>
        <authorList>
            <consortium name="The Broad Institute Genomics Platform"/>
            <consortium name="The Broad Institute Genome Sequencing Center for Infectious Disease"/>
            <person name="Wu L."/>
            <person name="Ma J."/>
        </authorList>
    </citation>
    <scope>NUCLEOTIDE SEQUENCE [LARGE SCALE GENOMIC DNA]</scope>
    <source>
        <strain evidence="5">JCM 18054</strain>
    </source>
</reference>
<dbReference type="InterPro" id="IPR050261">
    <property type="entry name" value="FrsA_esterase"/>
</dbReference>
<dbReference type="Pfam" id="PF00561">
    <property type="entry name" value="Abhydrolase_1"/>
    <property type="match status" value="1"/>
</dbReference>
<evidence type="ECO:0000256" key="1">
    <source>
        <dbReference type="ARBA" id="ARBA00022801"/>
    </source>
</evidence>
<evidence type="ECO:0000259" key="3">
    <source>
        <dbReference type="Pfam" id="PF00561"/>
    </source>
</evidence>
<dbReference type="Proteomes" id="UP001500192">
    <property type="component" value="Unassembled WGS sequence"/>
</dbReference>
<organism evidence="4 5">
    <name type="scientific">Amycolatopsis dongchuanensis</name>
    <dbReference type="NCBI Taxonomy" id="1070866"/>
    <lineage>
        <taxon>Bacteria</taxon>
        <taxon>Bacillati</taxon>
        <taxon>Actinomycetota</taxon>
        <taxon>Actinomycetes</taxon>
        <taxon>Pseudonocardiales</taxon>
        <taxon>Pseudonocardiaceae</taxon>
        <taxon>Amycolatopsis</taxon>
    </lineage>
</organism>
<accession>A0ABP9PTA8</accession>
<dbReference type="PANTHER" id="PTHR22946">
    <property type="entry name" value="DIENELACTONE HYDROLASE DOMAIN-CONTAINING PROTEIN-RELATED"/>
    <property type="match status" value="1"/>
</dbReference>
<dbReference type="EMBL" id="BAABIB010000005">
    <property type="protein sequence ID" value="GAA5151078.1"/>
    <property type="molecule type" value="Genomic_DNA"/>
</dbReference>
<comment type="similarity">
    <text evidence="2">Belongs to the AB hydrolase superfamily. FUS2 hydrolase family.</text>
</comment>
<evidence type="ECO:0000313" key="4">
    <source>
        <dbReference type="EMBL" id="GAA5151078.1"/>
    </source>
</evidence>
<proteinExistence type="inferred from homology"/>
<feature type="domain" description="AB hydrolase-1" evidence="3">
    <location>
        <begin position="31"/>
        <end position="280"/>
    </location>
</feature>
<evidence type="ECO:0000256" key="2">
    <source>
        <dbReference type="ARBA" id="ARBA00038115"/>
    </source>
</evidence>